<feature type="signal peptide" evidence="3">
    <location>
        <begin position="1"/>
        <end position="19"/>
    </location>
</feature>
<accession>A0A9P0GV77</accession>
<feature type="region of interest" description="Disordered" evidence="2">
    <location>
        <begin position="265"/>
        <end position="298"/>
    </location>
</feature>
<dbReference type="Pfam" id="PF00379">
    <property type="entry name" value="Chitin_bind_4"/>
    <property type="match status" value="1"/>
</dbReference>
<gene>
    <name evidence="4" type="ORF">DIABBA_LOCUS6933</name>
</gene>
<dbReference type="PROSITE" id="PS51155">
    <property type="entry name" value="CHIT_BIND_RR_2"/>
    <property type="match status" value="1"/>
</dbReference>
<proteinExistence type="predicted"/>
<dbReference type="InterPro" id="IPR000618">
    <property type="entry name" value="Insect_cuticle"/>
</dbReference>
<keyword evidence="1" id="KW-0193">Cuticle</keyword>
<protein>
    <submittedName>
        <fullName evidence="4">Uncharacterized protein</fullName>
    </submittedName>
</protein>
<feature type="compositionally biased region" description="Polar residues" evidence="2">
    <location>
        <begin position="288"/>
        <end position="298"/>
    </location>
</feature>
<dbReference type="AlphaFoldDB" id="A0A9P0GV77"/>
<name>A0A9P0GV77_DIABA</name>
<dbReference type="EMBL" id="OU898279">
    <property type="protein sequence ID" value="CAH1278831.1"/>
    <property type="molecule type" value="Genomic_DNA"/>
</dbReference>
<evidence type="ECO:0000313" key="5">
    <source>
        <dbReference type="Proteomes" id="UP001153709"/>
    </source>
</evidence>
<evidence type="ECO:0000256" key="3">
    <source>
        <dbReference type="SAM" id="SignalP"/>
    </source>
</evidence>
<organism evidence="4 5">
    <name type="scientific">Diabrotica balteata</name>
    <name type="common">Banded cucumber beetle</name>
    <dbReference type="NCBI Taxonomy" id="107213"/>
    <lineage>
        <taxon>Eukaryota</taxon>
        <taxon>Metazoa</taxon>
        <taxon>Ecdysozoa</taxon>
        <taxon>Arthropoda</taxon>
        <taxon>Hexapoda</taxon>
        <taxon>Insecta</taxon>
        <taxon>Pterygota</taxon>
        <taxon>Neoptera</taxon>
        <taxon>Endopterygota</taxon>
        <taxon>Coleoptera</taxon>
        <taxon>Polyphaga</taxon>
        <taxon>Cucujiformia</taxon>
        <taxon>Chrysomeloidea</taxon>
        <taxon>Chrysomelidae</taxon>
        <taxon>Galerucinae</taxon>
        <taxon>Diabroticina</taxon>
        <taxon>Diabroticites</taxon>
        <taxon>Diabrotica</taxon>
    </lineage>
</organism>
<sequence length="404" mass="45777">MTLTIKLVAIFAFAAVATGSPLTTFGKRIYPTKEPDSYQPFQTQLPTELELPKETLTTFRKIPSPSKEPDSYQPFQTQLPVELELPREEANPVPFYAPEPSVDLKAPRESQEPDYYQVPIPNQELVAPVDTEWNPNNDPIYYYEVPAIINNQELPTREFPKKYNEDIHDKKKPYSSKPKVEIIFEPISKQQYEEKQIELTKNFDKLAKKENQKIIQVLPSRKILIPRKRSQNSTKSVDNITKSSDIIPKPTVIVPQPTLTVPTSTYFIDPSTKRSEPRPTASFPKYSETATTSSDQVKSASATFDHGLSSQLTASLGIPSSAPTHEGASQGERLEFHMVGHDGPLSYKWGYDTGKGHNRLFRFEERDKEGVVKGHYGFYDKEGKLQVVHYDAHPHTGFHVAENS</sequence>
<dbReference type="OrthoDB" id="6436078at2759"/>
<reference evidence="4" key="1">
    <citation type="submission" date="2022-01" db="EMBL/GenBank/DDBJ databases">
        <authorList>
            <person name="King R."/>
        </authorList>
    </citation>
    <scope>NUCLEOTIDE SEQUENCE</scope>
</reference>
<keyword evidence="5" id="KW-1185">Reference proteome</keyword>
<dbReference type="Proteomes" id="UP001153709">
    <property type="component" value="Chromosome 4"/>
</dbReference>
<keyword evidence="3" id="KW-0732">Signal</keyword>
<evidence type="ECO:0000256" key="2">
    <source>
        <dbReference type="SAM" id="MobiDB-lite"/>
    </source>
</evidence>
<evidence type="ECO:0000313" key="4">
    <source>
        <dbReference type="EMBL" id="CAH1278831.1"/>
    </source>
</evidence>
<feature type="chain" id="PRO_5040395013" evidence="3">
    <location>
        <begin position="20"/>
        <end position="404"/>
    </location>
</feature>
<evidence type="ECO:0000256" key="1">
    <source>
        <dbReference type="PROSITE-ProRule" id="PRU00497"/>
    </source>
</evidence>
<dbReference type="GO" id="GO:0042302">
    <property type="term" value="F:structural constituent of cuticle"/>
    <property type="evidence" value="ECO:0007669"/>
    <property type="project" value="UniProtKB-UniRule"/>
</dbReference>